<dbReference type="RefSeq" id="WP_086323931.1">
    <property type="nucleotide sequence ID" value="NZ_NGKW01000013.1"/>
</dbReference>
<keyword evidence="2" id="KW-0238">DNA-binding</keyword>
<gene>
    <name evidence="5" type="ORF">A5810_002972</name>
</gene>
<evidence type="ECO:0000313" key="6">
    <source>
        <dbReference type="Proteomes" id="UP000194885"/>
    </source>
</evidence>
<evidence type="ECO:0000256" key="1">
    <source>
        <dbReference type="ARBA" id="ARBA00023015"/>
    </source>
</evidence>
<keyword evidence="3" id="KW-0804">Transcription</keyword>
<dbReference type="AlphaFoldDB" id="A0A242B049"/>
<proteinExistence type="predicted"/>
<dbReference type="Gene3D" id="1.10.10.10">
    <property type="entry name" value="Winged helix-like DNA-binding domain superfamily/Winged helix DNA-binding domain"/>
    <property type="match status" value="1"/>
</dbReference>
<keyword evidence="1" id="KW-0805">Transcription regulation</keyword>
<evidence type="ECO:0000313" key="5">
    <source>
        <dbReference type="EMBL" id="OTN86683.1"/>
    </source>
</evidence>
<accession>A0A242B049</accession>
<dbReference type="GO" id="GO:0000160">
    <property type="term" value="P:phosphorelay signal transduction system"/>
    <property type="evidence" value="ECO:0007669"/>
    <property type="project" value="InterPro"/>
</dbReference>
<organism evidence="5 6">
    <name type="scientific">Enterococcus faecium</name>
    <name type="common">Streptococcus faecium</name>
    <dbReference type="NCBI Taxonomy" id="1352"/>
    <lineage>
        <taxon>Bacteria</taxon>
        <taxon>Bacillati</taxon>
        <taxon>Bacillota</taxon>
        <taxon>Bacilli</taxon>
        <taxon>Lactobacillales</taxon>
        <taxon>Enterococcaceae</taxon>
        <taxon>Enterococcus</taxon>
    </lineage>
</organism>
<dbReference type="Pfam" id="PF00486">
    <property type="entry name" value="Trans_reg_C"/>
    <property type="match status" value="1"/>
</dbReference>
<dbReference type="EMBL" id="NGKW01000013">
    <property type="protein sequence ID" value="OTN86683.1"/>
    <property type="molecule type" value="Genomic_DNA"/>
</dbReference>
<protein>
    <recommendedName>
        <fullName evidence="4">OmpR/PhoB-type domain-containing protein</fullName>
    </recommendedName>
</protein>
<comment type="caution">
    <text evidence="5">The sequence shown here is derived from an EMBL/GenBank/DDBJ whole genome shotgun (WGS) entry which is preliminary data.</text>
</comment>
<dbReference type="InterPro" id="IPR001867">
    <property type="entry name" value="OmpR/PhoB-type_DNA-bd"/>
</dbReference>
<feature type="domain" description="OmpR/PhoB-type" evidence="4">
    <location>
        <begin position="141"/>
        <end position="214"/>
    </location>
</feature>
<dbReference type="Proteomes" id="UP000194885">
    <property type="component" value="Unassembled WGS sequence"/>
</dbReference>
<evidence type="ECO:0000256" key="3">
    <source>
        <dbReference type="ARBA" id="ARBA00023163"/>
    </source>
</evidence>
<name>A0A242B049_ENTFC</name>
<dbReference type="InterPro" id="IPR036388">
    <property type="entry name" value="WH-like_DNA-bd_sf"/>
</dbReference>
<dbReference type="GO" id="GO:0003677">
    <property type="term" value="F:DNA binding"/>
    <property type="evidence" value="ECO:0007669"/>
    <property type="project" value="UniProtKB-KW"/>
</dbReference>
<evidence type="ECO:0000259" key="4">
    <source>
        <dbReference type="Pfam" id="PF00486"/>
    </source>
</evidence>
<dbReference type="GO" id="GO:0006355">
    <property type="term" value="P:regulation of DNA-templated transcription"/>
    <property type="evidence" value="ECO:0007669"/>
    <property type="project" value="InterPro"/>
</dbReference>
<dbReference type="InterPro" id="IPR016032">
    <property type="entry name" value="Sig_transdc_resp-reg_C-effctor"/>
</dbReference>
<sequence length="234" mass="27433">MTQILLLTKNSLNEQNIEEQLRKLGHEVFSSKILLDEFLLNNDKLIYEALTIFEVVIISETVDNSELSILLKVLKKYNLTILRKTDETMDKTKEKEWRDKGISNFISRTPELEILREKLKFEGKKKSCRCSEKKKLSISTLGLSRDEIKLFCILYGYKRVVSRDELCMKMWNEKKSNSRMSQLSALTNKLKLKMSKFHIEGVIIETIWGRGYKLASSLYDQIEVDIDELERIII</sequence>
<evidence type="ECO:0000256" key="2">
    <source>
        <dbReference type="ARBA" id="ARBA00023125"/>
    </source>
</evidence>
<dbReference type="SUPFAM" id="SSF46894">
    <property type="entry name" value="C-terminal effector domain of the bipartite response regulators"/>
    <property type="match status" value="1"/>
</dbReference>
<reference evidence="5 6" key="1">
    <citation type="submission" date="2017-05" db="EMBL/GenBank/DDBJ databases">
        <title>The Genome Sequence of Enterococcus faecium 7H8_DIV0219.</title>
        <authorList>
            <consortium name="The Broad Institute Genomics Platform"/>
            <consortium name="The Broad Institute Genomic Center for Infectious Diseases"/>
            <person name="Earl A."/>
            <person name="Manson A."/>
            <person name="Schwartman J."/>
            <person name="Gilmore M."/>
            <person name="Abouelleil A."/>
            <person name="Cao P."/>
            <person name="Chapman S."/>
            <person name="Cusick C."/>
            <person name="Shea T."/>
            <person name="Young S."/>
            <person name="Neafsey D."/>
            <person name="Nusbaum C."/>
            <person name="Birren B."/>
        </authorList>
    </citation>
    <scope>NUCLEOTIDE SEQUENCE [LARGE SCALE GENOMIC DNA]</scope>
    <source>
        <strain evidence="5 6">7H8_DIV0219</strain>
    </source>
</reference>